<dbReference type="GO" id="GO:0005886">
    <property type="term" value="C:plasma membrane"/>
    <property type="evidence" value="ECO:0007669"/>
    <property type="project" value="TreeGrafter"/>
</dbReference>
<reference evidence="6" key="1">
    <citation type="submission" date="2018-05" db="EMBL/GenBank/DDBJ databases">
        <authorList>
            <person name="Lanie J.A."/>
            <person name="Ng W.-L."/>
            <person name="Kazmierczak K.M."/>
            <person name="Andrzejewski T.M."/>
            <person name="Davidsen T.M."/>
            <person name="Wayne K.J."/>
            <person name="Tettelin H."/>
            <person name="Glass J.I."/>
            <person name="Rusch D."/>
            <person name="Podicherti R."/>
            <person name="Tsui H.-C.T."/>
            <person name="Winkler M.E."/>
        </authorList>
    </citation>
    <scope>NUCLEOTIDE SEQUENCE</scope>
</reference>
<evidence type="ECO:0000256" key="3">
    <source>
        <dbReference type="ARBA" id="ARBA00023157"/>
    </source>
</evidence>
<feature type="non-terminal residue" evidence="6">
    <location>
        <position position="320"/>
    </location>
</feature>
<dbReference type="InterPro" id="IPR007110">
    <property type="entry name" value="Ig-like_dom"/>
</dbReference>
<accession>A0A382RL11</accession>
<evidence type="ECO:0000313" key="6">
    <source>
        <dbReference type="EMBL" id="SVC97678.1"/>
    </source>
</evidence>
<organism evidence="6">
    <name type="scientific">marine metagenome</name>
    <dbReference type="NCBI Taxonomy" id="408172"/>
    <lineage>
        <taxon>unclassified sequences</taxon>
        <taxon>metagenomes</taxon>
        <taxon>ecological metagenomes</taxon>
    </lineage>
</organism>
<dbReference type="InterPro" id="IPR036179">
    <property type="entry name" value="Ig-like_dom_sf"/>
</dbReference>
<proteinExistence type="predicted"/>
<dbReference type="PROSITE" id="PS50835">
    <property type="entry name" value="IG_LIKE"/>
    <property type="match status" value="1"/>
</dbReference>
<feature type="domain" description="HYR" evidence="4">
    <location>
        <begin position="1"/>
        <end position="34"/>
    </location>
</feature>
<dbReference type="InterPro" id="IPR050958">
    <property type="entry name" value="Cell_Adh-Cytoskel_Orgn"/>
</dbReference>
<keyword evidence="1" id="KW-0732">Signal</keyword>
<dbReference type="PANTHER" id="PTHR45080:SF8">
    <property type="entry name" value="IG-LIKE DOMAIN-CONTAINING PROTEIN"/>
    <property type="match status" value="1"/>
</dbReference>
<dbReference type="InterPro" id="IPR032179">
    <property type="entry name" value="Cry22Aa_Ig-like"/>
</dbReference>
<dbReference type="GO" id="GO:0008046">
    <property type="term" value="F:axon guidance receptor activity"/>
    <property type="evidence" value="ECO:0007669"/>
    <property type="project" value="TreeGrafter"/>
</dbReference>
<name>A0A382RL11_9ZZZZ</name>
<protein>
    <recommendedName>
        <fullName evidence="7">Ig-like domain-containing protein</fullName>
    </recommendedName>
</protein>
<dbReference type="PANTHER" id="PTHR45080">
    <property type="entry name" value="CONTACTIN 5"/>
    <property type="match status" value="1"/>
</dbReference>
<dbReference type="InterPro" id="IPR013783">
    <property type="entry name" value="Ig-like_fold"/>
</dbReference>
<sequence length="320" mass="32097">SVTVGTVGDYTLTYSATDAAGNAATATRVVTVSDTTGPVITVSGSTAITHELDAVKPVITLTGGSSILHAAGSTYSDWGATATDAISAYTDAGASAADAIDGDVAVVVTGSVSVETAGDYTMTYTATDAAGNATTATRVVTVPTLVKDLTSSIVATSSVNGNNEGTYQVQFNVTDSAGNTAATVSRTVEVRDPVSIDVQPLGGIKELGDDVTMWVLATGHGTLSYQWKKDGIAIAGETSNILSLADLTAADSGAYSVTIQNTVSTVDSTEAIVSAGNQMVLGTIASQFVKTGDSLSVTVQLVGKPTNLKYALSGAPDGMS</sequence>
<dbReference type="Pfam" id="PF16403">
    <property type="entry name" value="Bact_surface_Ig-like"/>
    <property type="match status" value="3"/>
</dbReference>
<evidence type="ECO:0000256" key="2">
    <source>
        <dbReference type="ARBA" id="ARBA00022737"/>
    </source>
</evidence>
<dbReference type="SUPFAM" id="SSF48726">
    <property type="entry name" value="Immunoglobulin"/>
    <property type="match status" value="1"/>
</dbReference>
<feature type="domain" description="Ig-like" evidence="5">
    <location>
        <begin position="193"/>
        <end position="274"/>
    </location>
</feature>
<evidence type="ECO:0000256" key="1">
    <source>
        <dbReference type="ARBA" id="ARBA00022729"/>
    </source>
</evidence>
<dbReference type="GO" id="GO:0007156">
    <property type="term" value="P:homophilic cell adhesion via plasma membrane adhesion molecules"/>
    <property type="evidence" value="ECO:0007669"/>
    <property type="project" value="TreeGrafter"/>
</dbReference>
<dbReference type="InterPro" id="IPR003410">
    <property type="entry name" value="HYR_dom"/>
</dbReference>
<dbReference type="GO" id="GO:0050808">
    <property type="term" value="P:synapse organization"/>
    <property type="evidence" value="ECO:0007669"/>
    <property type="project" value="TreeGrafter"/>
</dbReference>
<evidence type="ECO:0000259" key="5">
    <source>
        <dbReference type="PROSITE" id="PS50835"/>
    </source>
</evidence>
<feature type="non-terminal residue" evidence="6">
    <location>
        <position position="1"/>
    </location>
</feature>
<dbReference type="AlphaFoldDB" id="A0A382RL11"/>
<dbReference type="PROSITE" id="PS50825">
    <property type="entry name" value="HYR"/>
    <property type="match status" value="1"/>
</dbReference>
<gene>
    <name evidence="6" type="ORF">METZ01_LOCUS350532</name>
</gene>
<dbReference type="EMBL" id="UINC01122080">
    <property type="protein sequence ID" value="SVC97678.1"/>
    <property type="molecule type" value="Genomic_DNA"/>
</dbReference>
<evidence type="ECO:0008006" key="7">
    <source>
        <dbReference type="Google" id="ProtNLM"/>
    </source>
</evidence>
<dbReference type="GO" id="GO:0043025">
    <property type="term" value="C:neuronal cell body"/>
    <property type="evidence" value="ECO:0007669"/>
    <property type="project" value="TreeGrafter"/>
</dbReference>
<dbReference type="Gene3D" id="2.60.40.10">
    <property type="entry name" value="Immunoglobulins"/>
    <property type="match status" value="4"/>
</dbReference>
<keyword evidence="3" id="KW-1015">Disulfide bond</keyword>
<evidence type="ECO:0000259" key="4">
    <source>
        <dbReference type="PROSITE" id="PS50825"/>
    </source>
</evidence>
<dbReference type="GO" id="GO:0030424">
    <property type="term" value="C:axon"/>
    <property type="evidence" value="ECO:0007669"/>
    <property type="project" value="TreeGrafter"/>
</dbReference>
<keyword evidence="2" id="KW-0677">Repeat</keyword>